<dbReference type="PATRIC" id="fig|1317118.6.peg.2355"/>
<dbReference type="PANTHER" id="PTHR38340:SF1">
    <property type="entry name" value="S-LAYER PROTEIN"/>
    <property type="match status" value="1"/>
</dbReference>
<proteinExistence type="predicted"/>
<dbReference type="SUPFAM" id="SSF51294">
    <property type="entry name" value="Hedgehog/intein (Hint) domain"/>
    <property type="match status" value="1"/>
</dbReference>
<keyword evidence="5" id="KW-0677">Repeat</keyword>
<evidence type="ECO:0000256" key="4">
    <source>
        <dbReference type="ARBA" id="ARBA00022656"/>
    </source>
</evidence>
<dbReference type="PRINTS" id="PR01488">
    <property type="entry name" value="RTXTOXINA"/>
</dbReference>
<dbReference type="EMBL" id="AQQW01000006">
    <property type="protein sequence ID" value="ETW12627.1"/>
    <property type="molecule type" value="Genomic_DNA"/>
</dbReference>
<keyword evidence="6" id="KW-0843">Virulence</keyword>
<dbReference type="Proteomes" id="UP000019063">
    <property type="component" value="Unassembled WGS sequence"/>
</dbReference>
<dbReference type="GO" id="GO:0016020">
    <property type="term" value="C:membrane"/>
    <property type="evidence" value="ECO:0007669"/>
    <property type="project" value="UniProtKB-SubCell"/>
</dbReference>
<dbReference type="GO" id="GO:0005576">
    <property type="term" value="C:extracellular region"/>
    <property type="evidence" value="ECO:0007669"/>
    <property type="project" value="UniProtKB-SubCell"/>
</dbReference>
<dbReference type="Gene3D" id="2.170.16.10">
    <property type="entry name" value="Hedgehog/Intein (Hint) domain"/>
    <property type="match status" value="1"/>
</dbReference>
<feature type="region of interest" description="Disordered" evidence="8">
    <location>
        <begin position="169"/>
        <end position="201"/>
    </location>
</feature>
<reference evidence="10 11" key="1">
    <citation type="journal article" date="2014" name="Antonie Van Leeuwenhoek">
        <title>Roseivivax atlanticus sp. nov., isolated from surface seawater of the Atlantic Ocean.</title>
        <authorList>
            <person name="Li G."/>
            <person name="Lai Q."/>
            <person name="Liu X."/>
            <person name="Sun F."/>
            <person name="Shao Z."/>
        </authorList>
    </citation>
    <scope>NUCLEOTIDE SEQUENCE [LARGE SCALE GENOMIC DNA]</scope>
    <source>
        <strain evidence="10 11">22II-s10s</strain>
    </source>
</reference>
<evidence type="ECO:0000256" key="8">
    <source>
        <dbReference type="SAM" id="MobiDB-lite"/>
    </source>
</evidence>
<keyword evidence="7" id="KW-0472">Membrane</keyword>
<comment type="subcellular location">
    <subcellularLocation>
        <location evidence="1">Membrane</location>
    </subcellularLocation>
    <subcellularLocation>
        <location evidence="2">Secreted</location>
    </subcellularLocation>
</comment>
<dbReference type="STRING" id="1379903.ATO8_11434"/>
<evidence type="ECO:0000259" key="9">
    <source>
        <dbReference type="Pfam" id="PF13403"/>
    </source>
</evidence>
<protein>
    <submittedName>
        <fullName evidence="10">Type I secretion target repeat-containing protein</fullName>
    </submittedName>
</protein>
<feature type="domain" description="Hedgehog/Intein (Hint)" evidence="9">
    <location>
        <begin position="795"/>
        <end position="933"/>
    </location>
</feature>
<dbReference type="InterPro" id="IPR003995">
    <property type="entry name" value="RTX_toxin_determinant-A"/>
</dbReference>
<dbReference type="PRINTS" id="PR00313">
    <property type="entry name" value="CABNDNGRPT"/>
</dbReference>
<dbReference type="InterPro" id="IPR001343">
    <property type="entry name" value="Hemolysn_Ca-bd"/>
</dbReference>
<dbReference type="InterPro" id="IPR011049">
    <property type="entry name" value="Serralysin-like_metalloprot_C"/>
</dbReference>
<evidence type="ECO:0000256" key="2">
    <source>
        <dbReference type="ARBA" id="ARBA00004613"/>
    </source>
</evidence>
<evidence type="ECO:0000313" key="11">
    <source>
        <dbReference type="Proteomes" id="UP000019063"/>
    </source>
</evidence>
<dbReference type="PANTHER" id="PTHR38340">
    <property type="entry name" value="S-LAYER PROTEIN"/>
    <property type="match status" value="1"/>
</dbReference>
<dbReference type="Pfam" id="PF13403">
    <property type="entry name" value="Hint_2"/>
    <property type="match status" value="1"/>
</dbReference>
<dbReference type="PROSITE" id="PS00330">
    <property type="entry name" value="HEMOLYSIN_CALCIUM"/>
    <property type="match status" value="5"/>
</dbReference>
<dbReference type="InterPro" id="IPR028992">
    <property type="entry name" value="Hedgehog/Intein_dom"/>
</dbReference>
<dbReference type="AlphaFoldDB" id="W4HIQ6"/>
<evidence type="ECO:0000313" key="10">
    <source>
        <dbReference type="EMBL" id="ETW12627.1"/>
    </source>
</evidence>
<dbReference type="Pfam" id="PF00353">
    <property type="entry name" value="HemolysinCabind"/>
    <property type="match status" value="7"/>
</dbReference>
<feature type="region of interest" description="Disordered" evidence="8">
    <location>
        <begin position="47"/>
        <end position="70"/>
    </location>
</feature>
<keyword evidence="11" id="KW-1185">Reference proteome</keyword>
<dbReference type="RefSeq" id="WP_051487720.1">
    <property type="nucleotide sequence ID" value="NZ_AQQW01000006.1"/>
</dbReference>
<dbReference type="SUPFAM" id="SSF51120">
    <property type="entry name" value="beta-Roll"/>
    <property type="match status" value="4"/>
</dbReference>
<dbReference type="GO" id="GO:0005509">
    <property type="term" value="F:calcium ion binding"/>
    <property type="evidence" value="ECO:0007669"/>
    <property type="project" value="InterPro"/>
</dbReference>
<dbReference type="GO" id="GO:0090729">
    <property type="term" value="F:toxin activity"/>
    <property type="evidence" value="ECO:0007669"/>
    <property type="project" value="UniProtKB-KW"/>
</dbReference>
<organism evidence="10 11">
    <name type="scientific">Roseivivax marinus</name>
    <dbReference type="NCBI Taxonomy" id="1379903"/>
    <lineage>
        <taxon>Bacteria</taxon>
        <taxon>Pseudomonadati</taxon>
        <taxon>Pseudomonadota</taxon>
        <taxon>Alphaproteobacteria</taxon>
        <taxon>Rhodobacterales</taxon>
        <taxon>Roseobacteraceae</taxon>
        <taxon>Roseivivax</taxon>
    </lineage>
</organism>
<accession>W4HIQ6</accession>
<dbReference type="InterPro" id="IPR036844">
    <property type="entry name" value="Hint_dom_sf"/>
</dbReference>
<keyword evidence="4" id="KW-0800">Toxin</keyword>
<name>W4HIQ6_9RHOB</name>
<evidence type="ECO:0000256" key="7">
    <source>
        <dbReference type="ARBA" id="ARBA00023136"/>
    </source>
</evidence>
<keyword evidence="3" id="KW-0964">Secreted</keyword>
<evidence type="ECO:0000256" key="6">
    <source>
        <dbReference type="ARBA" id="ARBA00023026"/>
    </source>
</evidence>
<evidence type="ECO:0000256" key="5">
    <source>
        <dbReference type="ARBA" id="ARBA00022737"/>
    </source>
</evidence>
<dbReference type="InterPro" id="IPR018511">
    <property type="entry name" value="Hemolysin-typ_Ca-bd_CS"/>
</dbReference>
<gene>
    <name evidence="10" type="ORF">ATO8_11434</name>
</gene>
<dbReference type="InterPro" id="IPR050557">
    <property type="entry name" value="RTX_toxin/Mannuronan_C5-epim"/>
</dbReference>
<sequence>MPTYTLRFYAFQPTNLMGASGSSFVWTGPADYNGIATITDNEAGAGGLTLDDDSAGSETATASVSVPGGTSTSTTVDAEIVWTLRDTVTGREFQVAQFDVESGGATGQYTLSEAPLIQGRTYQVVQRDTNPDVNAGSPVFTYADYAEPDGIVDGTSGADRIDPDYLDPAYEQTDDSADAPGDSVEAGAGNDTVYGGRGSDTLLGQTGDDVIYGDYGGTAPRDVDGTLRWTDQGGDGTDLSVGFTQDTGAIDVTLGFEDTGDNAPTFLVDTARPQYVAPGEDFAANSSLFLFGQGNGPTSTTTMSFAASDGADVADEVTDVSFRINDIDWGSGNHTDVVTVTAFDAAGNPVAVTLTPSGGDTVSGNTITANEVADNQDQAGGSVLVEIAGPVSSISITYANQQSGTQGIWLTDVNFTAQTLGAGDDSIVGGAGNDRLCGEAGNDTLSGGGDNDLLDGGTGNDSMDGGAGNDTLLGGGGSDTVAGGTGIDWLDYGSSAAPVSVDLGAGTAAGGDATGDVLAGGIENLAGSTGGDALTGDAGANTILGRGGDDTIAGGGGADSLDGGDGADSLLGGAGNDTLRGGAGNDTLEGGAGADTLDAASGMDFVSYAGSGSAVRVDLSNNTFSGGDAEGDVSWGGLDGIIGSDYDDVLTGYDAQGPDWTNVIYGGSGDDTIDGRGGDDSLYGGDGADSVIGGTGADYMEGGAGDDTFEVGRDDTVSGGAGDDLYRLVDLGEGGGTITIDGGTLDQAKGDRLDLAGLADRGTLTRTETGGGEYSGSVTMYDGTVVAFSNIDDIICFVPGTLILTETGPRPIETLRPGDRIVTRDAGPLPLRWVGASRVGGFGDFAPVTVPAGVLPGQRRALTVSPRHRLLVADWRAAMYFAAPEFFVTASHLDDAAGIFRAPTAEVTYIHLLLDAHHVIYAEGAATESFHPGPVGLAALSDSARASLFEAVPTLRTGAESYGPLARMALKRREAALIRPALSAAPSSAAAA</sequence>
<dbReference type="eggNOG" id="COG2931">
    <property type="taxonomic scope" value="Bacteria"/>
</dbReference>
<evidence type="ECO:0000256" key="1">
    <source>
        <dbReference type="ARBA" id="ARBA00004370"/>
    </source>
</evidence>
<evidence type="ECO:0000256" key="3">
    <source>
        <dbReference type="ARBA" id="ARBA00022525"/>
    </source>
</evidence>
<feature type="region of interest" description="Disordered" evidence="8">
    <location>
        <begin position="442"/>
        <end position="474"/>
    </location>
</feature>
<dbReference type="Gene3D" id="2.150.10.10">
    <property type="entry name" value="Serralysin-like metalloprotease, C-terminal"/>
    <property type="match status" value="6"/>
</dbReference>
<comment type="caution">
    <text evidence="10">The sequence shown here is derived from an EMBL/GenBank/DDBJ whole genome shotgun (WGS) entry which is preliminary data.</text>
</comment>
<feature type="compositionally biased region" description="Gly residues" evidence="8">
    <location>
        <begin position="465"/>
        <end position="474"/>
    </location>
</feature>